<gene>
    <name evidence="1" type="ORF">GCM10017600_82920</name>
</gene>
<accession>A0A9W6IBX7</accession>
<evidence type="ECO:0000313" key="2">
    <source>
        <dbReference type="Proteomes" id="UP001143474"/>
    </source>
</evidence>
<organism evidence="1 2">
    <name type="scientific">Streptosporangium carneum</name>
    <dbReference type="NCBI Taxonomy" id="47481"/>
    <lineage>
        <taxon>Bacteria</taxon>
        <taxon>Bacillati</taxon>
        <taxon>Actinomycetota</taxon>
        <taxon>Actinomycetes</taxon>
        <taxon>Streptosporangiales</taxon>
        <taxon>Streptosporangiaceae</taxon>
        <taxon>Streptosporangium</taxon>
    </lineage>
</organism>
<reference evidence="1" key="1">
    <citation type="journal article" date="2014" name="Int. J. Syst. Evol. Microbiol.">
        <title>Complete genome sequence of Corynebacterium casei LMG S-19264T (=DSM 44701T), isolated from a smear-ripened cheese.</title>
        <authorList>
            <consortium name="US DOE Joint Genome Institute (JGI-PGF)"/>
            <person name="Walter F."/>
            <person name="Albersmeier A."/>
            <person name="Kalinowski J."/>
            <person name="Ruckert C."/>
        </authorList>
    </citation>
    <scope>NUCLEOTIDE SEQUENCE</scope>
    <source>
        <strain evidence="1">VKM Ac-2007</strain>
    </source>
</reference>
<comment type="caution">
    <text evidence="1">The sequence shown here is derived from an EMBL/GenBank/DDBJ whole genome shotgun (WGS) entry which is preliminary data.</text>
</comment>
<reference evidence="1" key="2">
    <citation type="submission" date="2023-01" db="EMBL/GenBank/DDBJ databases">
        <authorList>
            <person name="Sun Q."/>
            <person name="Evtushenko L."/>
        </authorList>
    </citation>
    <scope>NUCLEOTIDE SEQUENCE</scope>
    <source>
        <strain evidence="1">VKM Ac-2007</strain>
    </source>
</reference>
<sequence length="381" mass="41541">MAESGGGSREMRHDLRRLTNRAWLFRLLAAVVAFTAMVCTASACTVGVTGHRPSPPPGGPPRPPELDAASEVWPEATFTVPSSLGGEPTVQPVAILGANQVLMVAPLSTRPRFVTYDLRTGRHRVLATAPEWSDCDLCFEIRSVAVSETRITWTAGIYRSEPWNAGKRHVELWTMPRSGGRMRLVTWLTGHGDLPFHDELTVDEDQALWRDEARAYRIPLSGGKAMEVPFTTGMPPAPQPDPDLDDQVCGVEWCVGRVPPRAYELTTMVVRRRDGSGRVTVPASSGGPLIGDRFGLFGLPYVYGPGPVEIFSDGPESAAVLYDRCAGTSALVGAQGKKDRSHEITQGASVPGEPILFWMQQDEKRYTVLDLARVPDQPCGR</sequence>
<dbReference type="AlphaFoldDB" id="A0A9W6IBX7"/>
<keyword evidence="2" id="KW-1185">Reference proteome</keyword>
<protein>
    <submittedName>
        <fullName evidence="1">Uncharacterized protein</fullName>
    </submittedName>
</protein>
<dbReference type="EMBL" id="BSEV01000038">
    <property type="protein sequence ID" value="GLK14879.1"/>
    <property type="molecule type" value="Genomic_DNA"/>
</dbReference>
<dbReference type="Proteomes" id="UP001143474">
    <property type="component" value="Unassembled WGS sequence"/>
</dbReference>
<evidence type="ECO:0000313" key="1">
    <source>
        <dbReference type="EMBL" id="GLK14879.1"/>
    </source>
</evidence>
<proteinExistence type="predicted"/>
<name>A0A9W6IBX7_9ACTN</name>